<dbReference type="PANTHER" id="PTHR45639:SF4">
    <property type="entry name" value="HSC70CB, ISOFORM G"/>
    <property type="match status" value="1"/>
</dbReference>
<sequence>MSVVGIDLGNLNTCIAVARRGGIDVIVNETSNRATPSLVSFGQKNRYLGEPAKTQEISNYKNTVGSLKRLIGRRWNDPEVQIERKYIGAELVDVHGQVGAKVQYLNQEEVLTATQLVAALLQKVKQTTVNELKTAVSDVVISVPGWFTDCQRRAVLDAASIAGLNPLRLINDTTASALGYGITKTDLPDDKPRHVAIIDIGHSNYSVAIVAFKKGQLTVKSTAYDRHFGGRDFDIALIDHFAKEFKGKYNIDIKSNPKAVFRLAAAVEKLKKVLSANPAAPISIESIMNDMDVSSILKREELEEFVKPLLERVTVPLEQALNDSGLTKDDIYSVEMVGGATRVPCLKNAISNFFGKQLSFTLNQDEAVSRGAAFACAILSPAFKVREFAVHDISPYPICFTWEPEREIPDEETSLLVFPKNNLVPSTKVLTFYRKEPFTLDVSYTNDAILPTGTQPWIGTYTVKNVIPTDSGDFSIVKVKARINLHGIVAVESAAVYEEKEFEEEIPKAAVNEEKRNEDNNDPEVMDTEVPETRIVKKLVKKADLPIVAQNGTLSEDLMNAFKEREGSMAIEDKLVAETEDRKNALEEYLYDIRGKLEDIYAPFASEEEKSVLGSLLDDTENWLYDEGADTKKARYVSKMEEILKVAGPIRQRFFDAEEEKRQKIEEAQIAKRQAEGENVEQGTGGAAPPVPQDQKMEE</sequence>
<dbReference type="GO" id="GO:0005829">
    <property type="term" value="C:cytosol"/>
    <property type="evidence" value="ECO:0007669"/>
    <property type="project" value="TreeGrafter"/>
</dbReference>
<keyword evidence="6 8" id="KW-0346">Stress response</keyword>
<dbReference type="PANTHER" id="PTHR45639">
    <property type="entry name" value="HSC70CB, ISOFORM G-RELATED"/>
    <property type="match status" value="1"/>
</dbReference>
<keyword evidence="9" id="KW-1185">Reference proteome</keyword>
<accession>A0A1U7LTC4</accession>
<comment type="similarity">
    <text evidence="2">Belongs to the heat shock protein 70 family.</text>
</comment>
<dbReference type="FunFam" id="1.20.1270.10:FF:000002">
    <property type="entry name" value="Heat shock 70 kDa protein 4"/>
    <property type="match status" value="1"/>
</dbReference>
<evidence type="ECO:0000313" key="9">
    <source>
        <dbReference type="Proteomes" id="UP000186594"/>
    </source>
</evidence>
<dbReference type="SUPFAM" id="SSF100934">
    <property type="entry name" value="Heat shock protein 70kD (HSP70), C-terminal subdomain"/>
    <property type="match status" value="1"/>
</dbReference>
<evidence type="ECO:0000256" key="5">
    <source>
        <dbReference type="ARBA" id="ARBA00022840"/>
    </source>
</evidence>
<dbReference type="SUPFAM" id="SSF53067">
    <property type="entry name" value="Actin-like ATPase domain"/>
    <property type="match status" value="2"/>
</dbReference>
<dbReference type="InterPro" id="IPR043129">
    <property type="entry name" value="ATPase_NBD"/>
</dbReference>
<evidence type="ECO:0000313" key="8">
    <source>
        <dbReference type="EMBL" id="OLL25920.1"/>
    </source>
</evidence>
<keyword evidence="5" id="KW-0067">ATP-binding</keyword>
<evidence type="ECO:0000256" key="2">
    <source>
        <dbReference type="ARBA" id="ARBA00007381"/>
    </source>
</evidence>
<evidence type="ECO:0000256" key="4">
    <source>
        <dbReference type="ARBA" id="ARBA00022741"/>
    </source>
</evidence>
<dbReference type="Gene3D" id="3.30.420.40">
    <property type="match status" value="2"/>
</dbReference>
<dbReference type="OMA" id="WEQSPEI"/>
<evidence type="ECO:0000256" key="3">
    <source>
        <dbReference type="ARBA" id="ARBA00022490"/>
    </source>
</evidence>
<keyword evidence="3" id="KW-0963">Cytoplasm</keyword>
<dbReference type="InterPro" id="IPR029047">
    <property type="entry name" value="HSP70_peptide-bd_sf"/>
</dbReference>
<reference evidence="8 9" key="1">
    <citation type="submission" date="2016-04" db="EMBL/GenBank/DDBJ databases">
        <title>Evolutionary innovation and constraint leading to complex multicellularity in the Ascomycota.</title>
        <authorList>
            <person name="Cisse O."/>
            <person name="Nguyen A."/>
            <person name="Hewitt D.A."/>
            <person name="Jedd G."/>
            <person name="Stajich J.E."/>
        </authorList>
    </citation>
    <scope>NUCLEOTIDE SEQUENCE [LARGE SCALE GENOMIC DNA]</scope>
    <source>
        <strain evidence="8 9">DAH-3</strain>
    </source>
</reference>
<evidence type="ECO:0000256" key="1">
    <source>
        <dbReference type="ARBA" id="ARBA00004496"/>
    </source>
</evidence>
<organism evidence="8 9">
    <name type="scientific">Neolecta irregularis (strain DAH-3)</name>
    <dbReference type="NCBI Taxonomy" id="1198029"/>
    <lineage>
        <taxon>Eukaryota</taxon>
        <taxon>Fungi</taxon>
        <taxon>Dikarya</taxon>
        <taxon>Ascomycota</taxon>
        <taxon>Taphrinomycotina</taxon>
        <taxon>Neolectales</taxon>
        <taxon>Neolectaceae</taxon>
        <taxon>Neolecta</taxon>
    </lineage>
</organism>
<dbReference type="CDD" id="cd24094">
    <property type="entry name" value="ASKHA_NBD_HSP70_ScSse"/>
    <property type="match status" value="1"/>
</dbReference>
<dbReference type="AlphaFoldDB" id="A0A1U7LTC4"/>
<proteinExistence type="inferred from homology"/>
<dbReference type="FunFam" id="3.90.640.10:FF:000004">
    <property type="entry name" value="Heat shock 70 kDa protein 4"/>
    <property type="match status" value="1"/>
</dbReference>
<dbReference type="Gene3D" id="3.90.640.10">
    <property type="entry name" value="Actin, Chain A, domain 4"/>
    <property type="match status" value="1"/>
</dbReference>
<name>A0A1U7LTC4_NEOID</name>
<dbReference type="FunFam" id="3.30.30.30:FF:000002">
    <property type="entry name" value="Heat shock 70 kDa protein 4"/>
    <property type="match status" value="1"/>
</dbReference>
<dbReference type="InterPro" id="IPR013126">
    <property type="entry name" value="Hsp_70_fam"/>
</dbReference>
<dbReference type="Proteomes" id="UP000186594">
    <property type="component" value="Unassembled WGS sequence"/>
</dbReference>
<dbReference type="Gene3D" id="2.60.34.10">
    <property type="entry name" value="Substrate Binding Domain Of DNAk, Chain A, domain 1"/>
    <property type="match status" value="1"/>
</dbReference>
<feature type="region of interest" description="Disordered" evidence="7">
    <location>
        <begin position="671"/>
        <end position="699"/>
    </location>
</feature>
<dbReference type="SUPFAM" id="SSF100920">
    <property type="entry name" value="Heat shock protein 70kD (HSP70), peptide-binding domain"/>
    <property type="match status" value="1"/>
</dbReference>
<dbReference type="PRINTS" id="PR00301">
    <property type="entry name" value="HEATSHOCK70"/>
</dbReference>
<protein>
    <submittedName>
        <fullName evidence="8">Heat shock protein hsp88</fullName>
    </submittedName>
</protein>
<dbReference type="EMBL" id="LXFE01000284">
    <property type="protein sequence ID" value="OLL25920.1"/>
    <property type="molecule type" value="Genomic_DNA"/>
</dbReference>
<dbReference type="InterPro" id="IPR029048">
    <property type="entry name" value="HSP70_C_sf"/>
</dbReference>
<dbReference type="STRING" id="1198029.A0A1U7LTC4"/>
<dbReference type="FunFam" id="2.60.34.10:FF:000011">
    <property type="entry name" value="Heat shock protein hsp88"/>
    <property type="match status" value="1"/>
</dbReference>
<comment type="subcellular location">
    <subcellularLocation>
        <location evidence="1">Cytoplasm</location>
    </subcellularLocation>
</comment>
<dbReference type="GO" id="GO:0005634">
    <property type="term" value="C:nucleus"/>
    <property type="evidence" value="ECO:0007669"/>
    <property type="project" value="TreeGrafter"/>
</dbReference>
<dbReference type="Gene3D" id="3.30.30.30">
    <property type="match status" value="1"/>
</dbReference>
<comment type="caution">
    <text evidence="8">The sequence shown here is derived from an EMBL/GenBank/DDBJ whole genome shotgun (WGS) entry which is preliminary data.</text>
</comment>
<evidence type="ECO:0000256" key="7">
    <source>
        <dbReference type="SAM" id="MobiDB-lite"/>
    </source>
</evidence>
<dbReference type="Gene3D" id="1.20.1270.10">
    <property type="match status" value="1"/>
</dbReference>
<dbReference type="OrthoDB" id="434160at2759"/>
<dbReference type="Pfam" id="PF00012">
    <property type="entry name" value="HSP70"/>
    <property type="match status" value="1"/>
</dbReference>
<dbReference type="GO" id="GO:0005524">
    <property type="term" value="F:ATP binding"/>
    <property type="evidence" value="ECO:0007669"/>
    <property type="project" value="UniProtKB-KW"/>
</dbReference>
<evidence type="ECO:0000256" key="6">
    <source>
        <dbReference type="ARBA" id="ARBA00023016"/>
    </source>
</evidence>
<gene>
    <name evidence="8" type="ORF">NEOLI_004726</name>
</gene>
<dbReference type="FunFam" id="3.30.420.40:FF:000171">
    <property type="entry name" value="Heat shock 70 kDa protein 4"/>
    <property type="match status" value="2"/>
</dbReference>
<keyword evidence="4" id="KW-0547">Nucleotide-binding</keyword>
<dbReference type="GO" id="GO:0140662">
    <property type="term" value="F:ATP-dependent protein folding chaperone"/>
    <property type="evidence" value="ECO:0007669"/>
    <property type="project" value="InterPro"/>
</dbReference>